<keyword evidence="1" id="KW-1133">Transmembrane helix</keyword>
<proteinExistence type="predicted"/>
<comment type="caution">
    <text evidence="2">The sequence shown here is derived from an EMBL/GenBank/DDBJ whole genome shotgun (WGS) entry which is preliminary data.</text>
</comment>
<feature type="transmembrane region" description="Helical" evidence="1">
    <location>
        <begin position="36"/>
        <end position="60"/>
    </location>
</feature>
<keyword evidence="1" id="KW-0812">Transmembrane</keyword>
<dbReference type="Proteomes" id="UP000762676">
    <property type="component" value="Unassembled WGS sequence"/>
</dbReference>
<evidence type="ECO:0000313" key="2">
    <source>
        <dbReference type="EMBL" id="GFR67321.1"/>
    </source>
</evidence>
<keyword evidence="3" id="KW-1185">Reference proteome</keyword>
<dbReference type="AlphaFoldDB" id="A0AAV4F2R5"/>
<organism evidence="2 3">
    <name type="scientific">Elysia marginata</name>
    <dbReference type="NCBI Taxonomy" id="1093978"/>
    <lineage>
        <taxon>Eukaryota</taxon>
        <taxon>Metazoa</taxon>
        <taxon>Spiralia</taxon>
        <taxon>Lophotrochozoa</taxon>
        <taxon>Mollusca</taxon>
        <taxon>Gastropoda</taxon>
        <taxon>Heterobranchia</taxon>
        <taxon>Euthyneura</taxon>
        <taxon>Panpulmonata</taxon>
        <taxon>Sacoglossa</taxon>
        <taxon>Placobranchoidea</taxon>
        <taxon>Plakobranchidae</taxon>
        <taxon>Elysia</taxon>
    </lineage>
</organism>
<evidence type="ECO:0000256" key="1">
    <source>
        <dbReference type="SAM" id="Phobius"/>
    </source>
</evidence>
<accession>A0AAV4F2R5</accession>
<reference evidence="2 3" key="1">
    <citation type="journal article" date="2021" name="Elife">
        <title>Chloroplast acquisition without the gene transfer in kleptoplastic sea slugs, Plakobranchus ocellatus.</title>
        <authorList>
            <person name="Maeda T."/>
            <person name="Takahashi S."/>
            <person name="Yoshida T."/>
            <person name="Shimamura S."/>
            <person name="Takaki Y."/>
            <person name="Nagai Y."/>
            <person name="Toyoda A."/>
            <person name="Suzuki Y."/>
            <person name="Arimoto A."/>
            <person name="Ishii H."/>
            <person name="Satoh N."/>
            <person name="Nishiyama T."/>
            <person name="Hasebe M."/>
            <person name="Maruyama T."/>
            <person name="Minagawa J."/>
            <person name="Obokata J."/>
            <person name="Shigenobu S."/>
        </authorList>
    </citation>
    <scope>NUCLEOTIDE SEQUENCE [LARGE SCALE GENOMIC DNA]</scope>
</reference>
<keyword evidence="1" id="KW-0472">Membrane</keyword>
<evidence type="ECO:0000313" key="3">
    <source>
        <dbReference type="Proteomes" id="UP000762676"/>
    </source>
</evidence>
<dbReference type="EMBL" id="BMAT01000493">
    <property type="protein sequence ID" value="GFR67321.1"/>
    <property type="molecule type" value="Genomic_DNA"/>
</dbReference>
<gene>
    <name evidence="2" type="ORF">ElyMa_000251200</name>
</gene>
<protein>
    <submittedName>
        <fullName evidence="2">Uncharacterized protein</fullName>
    </submittedName>
</protein>
<sequence>MADGLMPVIGPVSNRLLVWRHDVVVDARLLDREVRVVVVVVVVVIVVVNVVVNVRLGLLLQHLKRGMPIMLMRSWKPPELPRRPCFAMTINKA</sequence>
<name>A0AAV4F2R5_9GAST</name>